<name>A0A0B6WXX6_9BACT</name>
<dbReference type="Pfam" id="PF07724">
    <property type="entry name" value="AAA_2"/>
    <property type="match status" value="1"/>
</dbReference>
<dbReference type="InterPro" id="IPR003593">
    <property type="entry name" value="AAA+_ATPase"/>
</dbReference>
<dbReference type="GO" id="GO:0005737">
    <property type="term" value="C:cytoplasm"/>
    <property type="evidence" value="ECO:0007669"/>
    <property type="project" value="TreeGrafter"/>
</dbReference>
<evidence type="ECO:0000256" key="3">
    <source>
        <dbReference type="ARBA" id="ARBA00023186"/>
    </source>
</evidence>
<dbReference type="Gene3D" id="1.10.8.60">
    <property type="match status" value="1"/>
</dbReference>
<reference evidence="7 8" key="1">
    <citation type="submission" date="2013-12" db="EMBL/GenBank/DDBJ databases">
        <authorList>
            <person name="Stott M."/>
        </authorList>
    </citation>
    <scope>NUCLEOTIDE SEQUENCE [LARGE SCALE GENOMIC DNA]</scope>
    <source>
        <strain evidence="7 8">K22</strain>
    </source>
</reference>
<keyword evidence="8" id="KW-1185">Reference proteome</keyword>
<dbReference type="GO" id="GO:0034605">
    <property type="term" value="P:cellular response to heat"/>
    <property type="evidence" value="ECO:0007669"/>
    <property type="project" value="TreeGrafter"/>
</dbReference>
<protein>
    <submittedName>
        <fullName evidence="7">ATPase family protein associated with various cellular activities (AAA)</fullName>
    </submittedName>
</protein>
<keyword evidence="2" id="KW-0067">ATP-binding</keyword>
<dbReference type="PRINTS" id="PR00300">
    <property type="entry name" value="CLPPROTEASEA"/>
</dbReference>
<dbReference type="InterPro" id="IPR027417">
    <property type="entry name" value="P-loop_NTPase"/>
</dbReference>
<dbReference type="OrthoDB" id="106786at2"/>
<accession>A0A0B6WXX6</accession>
<dbReference type="SMART" id="SM01086">
    <property type="entry name" value="ClpB_D2-small"/>
    <property type="match status" value="1"/>
</dbReference>
<dbReference type="InterPro" id="IPR019489">
    <property type="entry name" value="Clp_ATPase_C"/>
</dbReference>
<feature type="domain" description="AAA+ ATPase" evidence="5">
    <location>
        <begin position="62"/>
        <end position="231"/>
    </location>
</feature>
<dbReference type="Pfam" id="PF10431">
    <property type="entry name" value="ClpB_D2-small"/>
    <property type="match status" value="1"/>
</dbReference>
<organism evidence="7 8">
    <name type="scientific">Pyrinomonas methylaliphatogenes</name>
    <dbReference type="NCBI Taxonomy" id="454194"/>
    <lineage>
        <taxon>Bacteria</taxon>
        <taxon>Pseudomonadati</taxon>
        <taxon>Acidobacteriota</taxon>
        <taxon>Blastocatellia</taxon>
        <taxon>Blastocatellales</taxon>
        <taxon>Pyrinomonadaceae</taxon>
        <taxon>Pyrinomonas</taxon>
    </lineage>
</organism>
<sequence length="398" mass="44263">MVTEMISRKNETILLDPDKKSPRAREFEEKLAARIVGQERAVRRMSGLYQIYLAGMNPPNRPIGTMLFLGPTGSGKTRVVEAAAEVLFGDPNAVIKIDCAEFQHSHEIAKLIGSPPGYLGHRETSPLLTQENLDRFHTEDNKLSLVLFDEIEKASDALWQLLLGILDKATLTLGDNRKVDFSRSLIIMTSNLGAREMSELVSGGIGFAPAPGARNAEDTEVDQKIYRTALEAARRKFSPEFMNRIDKVVVFRALKEHHLRQILDLELAAVQERIMRSAGAKFIFQCSDAAKEFLLREGIDFKYGARHLKRAVERFIVYPLSNLVATEQVTLGDLVLVDFDEQAGRLVFTKRSGGALVNDFDETDAPEYPQARSGGVALSLPHTKVAKRGQGRGEKSEN</sequence>
<feature type="region of interest" description="Disordered" evidence="4">
    <location>
        <begin position="361"/>
        <end position="398"/>
    </location>
</feature>
<dbReference type="STRING" id="454194.PYK22_01985"/>
<reference evidence="7 8" key="2">
    <citation type="submission" date="2015-01" db="EMBL/GenBank/DDBJ databases">
        <title>Complete genome sequence of Pyrinomonas methylaliphatogenes type strain K22T.</title>
        <authorList>
            <person name="Lee K.C.Y."/>
            <person name="Power J.F."/>
            <person name="Dunfield P.F."/>
            <person name="Morgan X.C."/>
            <person name="Huttenhower C."/>
            <person name="Stott M.B."/>
        </authorList>
    </citation>
    <scope>NUCLEOTIDE SEQUENCE [LARGE SCALE GENOMIC DNA]</scope>
    <source>
        <strain evidence="7 8">K22</strain>
    </source>
</reference>
<gene>
    <name evidence="7" type="ORF">PYK22_01985</name>
</gene>
<evidence type="ECO:0000259" key="6">
    <source>
        <dbReference type="SMART" id="SM01086"/>
    </source>
</evidence>
<dbReference type="SMART" id="SM00382">
    <property type="entry name" value="AAA"/>
    <property type="match status" value="1"/>
</dbReference>
<dbReference type="PANTHER" id="PTHR11638:SF18">
    <property type="entry name" value="HEAT SHOCK PROTEIN 104"/>
    <property type="match status" value="1"/>
</dbReference>
<feature type="domain" description="Clp ATPase C-terminal" evidence="6">
    <location>
        <begin position="254"/>
        <end position="348"/>
    </location>
</feature>
<evidence type="ECO:0000256" key="2">
    <source>
        <dbReference type="ARBA" id="ARBA00022840"/>
    </source>
</evidence>
<dbReference type="GO" id="GO:0005524">
    <property type="term" value="F:ATP binding"/>
    <property type="evidence" value="ECO:0007669"/>
    <property type="project" value="UniProtKB-KW"/>
</dbReference>
<dbReference type="Proteomes" id="UP000031518">
    <property type="component" value="Unassembled WGS sequence"/>
</dbReference>
<dbReference type="Gene3D" id="3.40.50.300">
    <property type="entry name" value="P-loop containing nucleotide triphosphate hydrolases"/>
    <property type="match status" value="1"/>
</dbReference>
<proteinExistence type="predicted"/>
<keyword evidence="1" id="KW-0547">Nucleotide-binding</keyword>
<dbReference type="GO" id="GO:0016887">
    <property type="term" value="F:ATP hydrolysis activity"/>
    <property type="evidence" value="ECO:0007669"/>
    <property type="project" value="InterPro"/>
</dbReference>
<evidence type="ECO:0000313" key="7">
    <source>
        <dbReference type="EMBL" id="CDM65976.1"/>
    </source>
</evidence>
<evidence type="ECO:0000256" key="1">
    <source>
        <dbReference type="ARBA" id="ARBA00022741"/>
    </source>
</evidence>
<dbReference type="InterPro" id="IPR050130">
    <property type="entry name" value="ClpA_ClpB"/>
</dbReference>
<keyword evidence="3" id="KW-0143">Chaperone</keyword>
<dbReference type="CDD" id="cd19499">
    <property type="entry name" value="RecA-like_ClpB_Hsp104-like"/>
    <property type="match status" value="1"/>
</dbReference>
<dbReference type="PANTHER" id="PTHR11638">
    <property type="entry name" value="ATP-DEPENDENT CLP PROTEASE"/>
    <property type="match status" value="1"/>
</dbReference>
<dbReference type="InterPro" id="IPR003959">
    <property type="entry name" value="ATPase_AAA_core"/>
</dbReference>
<dbReference type="EMBL" id="CBXV010000007">
    <property type="protein sequence ID" value="CDM65976.1"/>
    <property type="molecule type" value="Genomic_DNA"/>
</dbReference>
<dbReference type="AlphaFoldDB" id="A0A0B6WXX6"/>
<evidence type="ECO:0000256" key="4">
    <source>
        <dbReference type="SAM" id="MobiDB-lite"/>
    </source>
</evidence>
<evidence type="ECO:0000259" key="5">
    <source>
        <dbReference type="SMART" id="SM00382"/>
    </source>
</evidence>
<dbReference type="SUPFAM" id="SSF52540">
    <property type="entry name" value="P-loop containing nucleoside triphosphate hydrolases"/>
    <property type="match status" value="1"/>
</dbReference>
<evidence type="ECO:0000313" key="8">
    <source>
        <dbReference type="Proteomes" id="UP000031518"/>
    </source>
</evidence>
<dbReference type="InterPro" id="IPR001270">
    <property type="entry name" value="ClpA/B"/>
</dbReference>